<reference evidence="1 2" key="1">
    <citation type="submission" date="2016-04" db="EMBL/GenBank/DDBJ databases">
        <title>Complete genome sequence of natural rubber-degrading, novel Gram-negative bacterium, Rhizobacter gummiphilus strain NS21.</title>
        <authorList>
            <person name="Tabata M."/>
            <person name="Kasai D."/>
            <person name="Fukuda M."/>
        </authorList>
    </citation>
    <scope>NUCLEOTIDE SEQUENCE [LARGE SCALE GENOMIC DNA]</scope>
    <source>
        <strain evidence="1 2">NS21</strain>
    </source>
</reference>
<evidence type="ECO:0000313" key="2">
    <source>
        <dbReference type="Proteomes" id="UP000193427"/>
    </source>
</evidence>
<dbReference type="AlphaFoldDB" id="A0A1W6LDD5"/>
<dbReference type="Proteomes" id="UP000193427">
    <property type="component" value="Chromosome"/>
</dbReference>
<sequence length="105" mass="10930">MELEPRSLGIPLHRKDRLGVVLVAACGLVALGAWWIDAPLGVAFLATCILVLPPMCVGLLSTQASRPAVASSSRLGLVGVALFVAYAALSKSVLLPALLRWLSAV</sequence>
<dbReference type="KEGG" id="rgu:A4W93_21545"/>
<gene>
    <name evidence="1" type="ORF">A4W93_21545</name>
</gene>
<dbReference type="EMBL" id="CP015118">
    <property type="protein sequence ID" value="ARN22274.1"/>
    <property type="molecule type" value="Genomic_DNA"/>
</dbReference>
<accession>A0A1W6LDD5</accession>
<name>A0A1W6LDD5_9BURK</name>
<keyword evidence="2" id="KW-1185">Reference proteome</keyword>
<proteinExistence type="predicted"/>
<dbReference type="RefSeq" id="WP_085752573.1">
    <property type="nucleotide sequence ID" value="NZ_BSPR01000006.1"/>
</dbReference>
<protein>
    <submittedName>
        <fullName evidence="1">Uncharacterized protein</fullName>
    </submittedName>
</protein>
<organism evidence="1 2">
    <name type="scientific">Piscinibacter gummiphilus</name>
    <dbReference type="NCBI Taxonomy" id="946333"/>
    <lineage>
        <taxon>Bacteria</taxon>
        <taxon>Pseudomonadati</taxon>
        <taxon>Pseudomonadota</taxon>
        <taxon>Betaproteobacteria</taxon>
        <taxon>Burkholderiales</taxon>
        <taxon>Sphaerotilaceae</taxon>
        <taxon>Piscinibacter</taxon>
    </lineage>
</organism>
<dbReference type="STRING" id="946333.A4W93_21545"/>
<evidence type="ECO:0000313" key="1">
    <source>
        <dbReference type="EMBL" id="ARN22274.1"/>
    </source>
</evidence>